<dbReference type="Gene3D" id="3.30.710.10">
    <property type="entry name" value="Potassium Channel Kv1.1, Chain A"/>
    <property type="match status" value="1"/>
</dbReference>
<evidence type="ECO:0000313" key="4">
    <source>
        <dbReference type="Proteomes" id="UP000835052"/>
    </source>
</evidence>
<dbReference type="SUPFAM" id="SSF54695">
    <property type="entry name" value="POZ domain"/>
    <property type="match status" value="1"/>
</dbReference>
<feature type="domain" description="BTB" evidence="2">
    <location>
        <begin position="22"/>
        <end position="101"/>
    </location>
</feature>
<dbReference type="SMART" id="SM00355">
    <property type="entry name" value="ZnF_C2H2"/>
    <property type="match status" value="4"/>
</dbReference>
<dbReference type="EMBL" id="CAJGYM010000023">
    <property type="protein sequence ID" value="CAD6191771.1"/>
    <property type="molecule type" value="Genomic_DNA"/>
</dbReference>
<dbReference type="InterPro" id="IPR000210">
    <property type="entry name" value="BTB/POZ_dom"/>
</dbReference>
<feature type="compositionally biased region" description="Polar residues" evidence="1">
    <location>
        <begin position="215"/>
        <end position="224"/>
    </location>
</feature>
<evidence type="ECO:0000313" key="3">
    <source>
        <dbReference type="EMBL" id="CAD6191771.1"/>
    </source>
</evidence>
<dbReference type="SUPFAM" id="SSF57667">
    <property type="entry name" value="beta-beta-alpha zinc fingers"/>
    <property type="match status" value="1"/>
</dbReference>
<dbReference type="OrthoDB" id="45365at2759"/>
<dbReference type="Proteomes" id="UP000835052">
    <property type="component" value="Unassembled WGS sequence"/>
</dbReference>
<dbReference type="CDD" id="cd18186">
    <property type="entry name" value="BTB_POZ_ZBTB_KLHL-like"/>
    <property type="match status" value="1"/>
</dbReference>
<feature type="compositionally biased region" description="Low complexity" evidence="1">
    <location>
        <begin position="197"/>
        <end position="214"/>
    </location>
</feature>
<dbReference type="AlphaFoldDB" id="A0A8S1HAX2"/>
<dbReference type="InterPro" id="IPR011333">
    <property type="entry name" value="SKP1/BTB/POZ_sf"/>
</dbReference>
<dbReference type="PROSITE" id="PS00028">
    <property type="entry name" value="ZINC_FINGER_C2H2_1"/>
    <property type="match status" value="1"/>
</dbReference>
<keyword evidence="4" id="KW-1185">Reference proteome</keyword>
<dbReference type="InterPro" id="IPR013087">
    <property type="entry name" value="Znf_C2H2_type"/>
</dbReference>
<evidence type="ECO:0000259" key="2">
    <source>
        <dbReference type="PROSITE" id="PS50097"/>
    </source>
</evidence>
<protein>
    <recommendedName>
        <fullName evidence="2">BTB domain-containing protein</fullName>
    </recommendedName>
</protein>
<accession>A0A8S1HAX2</accession>
<organism evidence="3 4">
    <name type="scientific">Caenorhabditis auriculariae</name>
    <dbReference type="NCBI Taxonomy" id="2777116"/>
    <lineage>
        <taxon>Eukaryota</taxon>
        <taxon>Metazoa</taxon>
        <taxon>Ecdysozoa</taxon>
        <taxon>Nematoda</taxon>
        <taxon>Chromadorea</taxon>
        <taxon>Rhabditida</taxon>
        <taxon>Rhabditina</taxon>
        <taxon>Rhabditomorpha</taxon>
        <taxon>Rhabditoidea</taxon>
        <taxon>Rhabditidae</taxon>
        <taxon>Peloderinae</taxon>
        <taxon>Caenorhabditis</taxon>
    </lineage>
</organism>
<dbReference type="PROSITE" id="PS50097">
    <property type="entry name" value="BTB"/>
    <property type="match status" value="1"/>
</dbReference>
<comment type="caution">
    <text evidence="3">The sequence shown here is derived from an EMBL/GenBank/DDBJ whole genome shotgun (WGS) entry which is preliminary data.</text>
</comment>
<sequence>MSPPMETSSSTTVASRDFKLEFDVVVRLRHASEDLSEVLEEPVLTHRLVLSSYSPFFRQLLAHSDEKMTSIDVDLTHLPNALHAFKSMISALYSGDVSFDKAQPSEVLAVCRACQVPSIESKVLTSSVVDVTKMVKQETVERTQPLDLSQASNNAQDYFHAMTSLWLSAQSHPLMNAFFSAPFIATPTSPIVVDDAVASRAQSESQSSGSSPRANSVTTPPSSADNEKIVPNDDKEGWCRNKKYIEKVEGGFMCTVCRKIYGRYNSVSYHVTIYHRNPPIRCDENGCNFSTREARYIHFHKYYRHHTPLPENIDLGSRKCPFCRHVSKSPAMLEKHITRHENDGTKKAKEAMKQLKPKPLSDRRIRSDPGLPLTPPGVLLPPPIPLKCTLCPFSTGGADALFLHLATCHAAELSQLAASVDFQTPSLLPNISAKPLMNDGLAVLPLQVDATI</sequence>
<dbReference type="Pfam" id="PF00651">
    <property type="entry name" value="BTB"/>
    <property type="match status" value="1"/>
</dbReference>
<dbReference type="Gene3D" id="3.30.160.60">
    <property type="entry name" value="Classic Zinc Finger"/>
    <property type="match status" value="1"/>
</dbReference>
<evidence type="ECO:0000256" key="1">
    <source>
        <dbReference type="SAM" id="MobiDB-lite"/>
    </source>
</evidence>
<reference evidence="3" key="1">
    <citation type="submission" date="2020-10" db="EMBL/GenBank/DDBJ databases">
        <authorList>
            <person name="Kikuchi T."/>
        </authorList>
    </citation>
    <scope>NUCLEOTIDE SEQUENCE</scope>
    <source>
        <strain evidence="3">NKZ352</strain>
    </source>
</reference>
<gene>
    <name evidence="3" type="ORF">CAUJ_LOCUS7690</name>
</gene>
<proteinExistence type="predicted"/>
<feature type="region of interest" description="Disordered" evidence="1">
    <location>
        <begin position="197"/>
        <end position="232"/>
    </location>
</feature>
<name>A0A8S1HAX2_9PELO</name>
<dbReference type="InterPro" id="IPR036236">
    <property type="entry name" value="Znf_C2H2_sf"/>
</dbReference>